<feature type="transmembrane region" description="Helical" evidence="6">
    <location>
        <begin position="24"/>
        <end position="47"/>
    </location>
</feature>
<dbReference type="Proteomes" id="UP000247459">
    <property type="component" value="Unassembled WGS sequence"/>
</dbReference>
<feature type="transmembrane region" description="Helical" evidence="6">
    <location>
        <begin position="215"/>
        <end position="233"/>
    </location>
</feature>
<evidence type="ECO:0000256" key="6">
    <source>
        <dbReference type="SAM" id="Phobius"/>
    </source>
</evidence>
<feature type="transmembrane region" description="Helical" evidence="6">
    <location>
        <begin position="176"/>
        <end position="194"/>
    </location>
</feature>
<evidence type="ECO:0000256" key="3">
    <source>
        <dbReference type="ARBA" id="ARBA00022692"/>
    </source>
</evidence>
<sequence length="335" mass="36626">MRAVLFSLSMVLYTRYIPIERRGAAMAINMSAVSLGLGAGPVVGGVIVENLGWHWLFILTSFVLLLLPLFLTLLPKELPQAGSFDLIGGILLALGTTSLLLFTTNQKWIMLIAGLVALILFVMRIRKTPEPFVLPSLFANRPFLILVLLGMTGYICNFATLFLLPQILTQNFNFTPGNAGLIIFPGSLLAILASRQVGRVIDRYGNRTFLKYGPILLLISTILFALLIGHSWIGAMLTYMILSLAFTALSSCLSNEISRVLDRKYIGSGMGLYQLLQFFSGAFGVAIVAIALEKQQQFTLATAYTNIYWGLCVLAVVGVASAIIYRKSGTFTQPN</sequence>
<evidence type="ECO:0000256" key="5">
    <source>
        <dbReference type="ARBA" id="ARBA00023136"/>
    </source>
</evidence>
<feature type="transmembrane region" description="Helical" evidence="6">
    <location>
        <begin position="239"/>
        <end position="258"/>
    </location>
</feature>
<evidence type="ECO:0000256" key="1">
    <source>
        <dbReference type="ARBA" id="ARBA00004651"/>
    </source>
</evidence>
<dbReference type="PROSITE" id="PS50850">
    <property type="entry name" value="MFS"/>
    <property type="match status" value="1"/>
</dbReference>
<name>A0A2W0C5M6_9BACL</name>
<feature type="transmembrane region" description="Helical" evidence="6">
    <location>
        <begin position="108"/>
        <end position="123"/>
    </location>
</feature>
<feature type="domain" description="Major facilitator superfamily (MFS) profile" evidence="7">
    <location>
        <begin position="1"/>
        <end position="330"/>
    </location>
</feature>
<dbReference type="Gene3D" id="1.20.1250.20">
    <property type="entry name" value="MFS general substrate transporter like domains"/>
    <property type="match status" value="2"/>
</dbReference>
<dbReference type="InterPro" id="IPR011701">
    <property type="entry name" value="MFS"/>
</dbReference>
<dbReference type="SUPFAM" id="SSF103473">
    <property type="entry name" value="MFS general substrate transporter"/>
    <property type="match status" value="2"/>
</dbReference>
<dbReference type="GO" id="GO:0005886">
    <property type="term" value="C:plasma membrane"/>
    <property type="evidence" value="ECO:0007669"/>
    <property type="project" value="UniProtKB-SubCell"/>
</dbReference>
<dbReference type="PANTHER" id="PTHR42718">
    <property type="entry name" value="MAJOR FACILITATOR SUPERFAMILY MULTIDRUG TRANSPORTER MFSC"/>
    <property type="match status" value="1"/>
</dbReference>
<evidence type="ECO:0000313" key="9">
    <source>
        <dbReference type="Proteomes" id="UP000247459"/>
    </source>
</evidence>
<feature type="transmembrane region" description="Helical" evidence="6">
    <location>
        <begin position="86"/>
        <end position="102"/>
    </location>
</feature>
<feature type="transmembrane region" description="Helical" evidence="6">
    <location>
        <begin position="307"/>
        <end position="325"/>
    </location>
</feature>
<feature type="transmembrane region" description="Helical" evidence="6">
    <location>
        <begin position="270"/>
        <end position="292"/>
    </location>
</feature>
<reference evidence="8 9" key="1">
    <citation type="submission" date="2018-01" db="EMBL/GenBank/DDBJ databases">
        <title>Genome sequence of the PGP bacterium Paenibacillus illinoisensis E3.</title>
        <authorList>
            <person name="Rolli E."/>
            <person name="Marasco R."/>
            <person name="Bessem C."/>
            <person name="Michoud G."/>
            <person name="Gaiarsa S."/>
            <person name="Borin S."/>
            <person name="Daffonchio D."/>
        </authorList>
    </citation>
    <scope>NUCLEOTIDE SEQUENCE [LARGE SCALE GENOMIC DNA]</scope>
    <source>
        <strain evidence="8 9">E3</strain>
    </source>
</reference>
<evidence type="ECO:0000259" key="7">
    <source>
        <dbReference type="PROSITE" id="PS50850"/>
    </source>
</evidence>
<dbReference type="InterPro" id="IPR020846">
    <property type="entry name" value="MFS_dom"/>
</dbReference>
<dbReference type="InterPro" id="IPR036259">
    <property type="entry name" value="MFS_trans_sf"/>
</dbReference>
<proteinExistence type="predicted"/>
<keyword evidence="3 6" id="KW-0812">Transmembrane</keyword>
<dbReference type="PANTHER" id="PTHR42718:SF9">
    <property type="entry name" value="MAJOR FACILITATOR SUPERFAMILY MULTIDRUG TRANSPORTER MFSC"/>
    <property type="match status" value="1"/>
</dbReference>
<dbReference type="Pfam" id="PF07690">
    <property type="entry name" value="MFS_1"/>
    <property type="match status" value="1"/>
</dbReference>
<dbReference type="PRINTS" id="PR01036">
    <property type="entry name" value="TCRTETB"/>
</dbReference>
<keyword evidence="2" id="KW-0813">Transport</keyword>
<comment type="subcellular location">
    <subcellularLocation>
        <location evidence="1">Cell membrane</location>
        <topology evidence="1">Multi-pass membrane protein</topology>
    </subcellularLocation>
</comment>
<accession>A0A2W0C5M6</accession>
<dbReference type="AlphaFoldDB" id="A0A2W0C5M6"/>
<evidence type="ECO:0000256" key="4">
    <source>
        <dbReference type="ARBA" id="ARBA00022989"/>
    </source>
</evidence>
<dbReference type="GO" id="GO:0022857">
    <property type="term" value="F:transmembrane transporter activity"/>
    <property type="evidence" value="ECO:0007669"/>
    <property type="project" value="InterPro"/>
</dbReference>
<keyword evidence="4 6" id="KW-1133">Transmembrane helix</keyword>
<feature type="transmembrane region" description="Helical" evidence="6">
    <location>
        <begin position="53"/>
        <end position="74"/>
    </location>
</feature>
<organism evidence="8 9">
    <name type="scientific">Paenibacillus illinoisensis</name>
    <dbReference type="NCBI Taxonomy" id="59845"/>
    <lineage>
        <taxon>Bacteria</taxon>
        <taxon>Bacillati</taxon>
        <taxon>Bacillota</taxon>
        <taxon>Bacilli</taxon>
        <taxon>Bacillales</taxon>
        <taxon>Paenibacillaceae</taxon>
        <taxon>Paenibacillus</taxon>
    </lineage>
</organism>
<gene>
    <name evidence="8" type="ORF">PIL02S_04616</name>
</gene>
<evidence type="ECO:0000313" key="8">
    <source>
        <dbReference type="EMBL" id="PYY27943.1"/>
    </source>
</evidence>
<protein>
    <submittedName>
        <fullName evidence="8">Tetracycline resistance protein TetA</fullName>
    </submittedName>
</protein>
<dbReference type="EMBL" id="PRLG01000021">
    <property type="protein sequence ID" value="PYY27943.1"/>
    <property type="molecule type" value="Genomic_DNA"/>
</dbReference>
<keyword evidence="5 6" id="KW-0472">Membrane</keyword>
<evidence type="ECO:0000256" key="2">
    <source>
        <dbReference type="ARBA" id="ARBA00022448"/>
    </source>
</evidence>
<comment type="caution">
    <text evidence="8">The sequence shown here is derived from an EMBL/GenBank/DDBJ whole genome shotgun (WGS) entry which is preliminary data.</text>
</comment>
<feature type="transmembrane region" description="Helical" evidence="6">
    <location>
        <begin position="143"/>
        <end position="164"/>
    </location>
</feature>